<protein>
    <submittedName>
        <fullName evidence="1">Oidioi.mRNA.OKI2018_I69.chr2.g6638.t1.cds</fullName>
    </submittedName>
</protein>
<sequence>MENVSVRLSTKTATKRDLITLSLSGIGIENVIKGDAWFSSVAGITEIICSYQDDIDEQTDILHLGTPLKDKTVLNYTTGSIWDFRAPENNNGRSKVALNMADHDEIWTEEYCCKRFGAFFTDYKFEMQPDLGLSIVELAQPENWRLAKEHSCKRFFIPVITVNLKPSIRELTKLPEIIRHEYQPYFKEQIPSPSAQDPDLTLEEMLTLQEYVPTRETTVTISSVNVNVDFGIDSLSFKLDNIDIANKTIMYQESFTRAIYKTYDKDTQSGLEFYTDVHWKLSVECIKTNFSSFDILSIGNVVLNLAKKIHPVFWPSQRTLDIKAFMNRAQLLVNPLIQERLMYHVASLAEPDLMFTAKAQIKSSLVITMETLNLAYANDVYLEEKLSTFRIFLDRIRCELHDEHGQEQLIFGNKKSLIECCAQIPVSKSDPANQTILVGKLCSFSATLSMPVIDFLKEMISLFAGFIPTDKARSNGNRDLNLVTNISWSESSLDFRINDHVIHTVLPTGRICNAGMSNLDTLIELPEWIDIPIHLSKGPMSITVNVAELRMSSSIGGNTSDVLLFPSLSATFTVSHGEKNAHGVSAVFISSYVELQALEICFTDDLICLLSFIVENILTNSSKKPLKRDRSIPLSPDSSKSFLSDIPAVSYPQSSSASVKECSDIFVSDPTNESPPGSVLDLTLKLCLPDIRIKIKLETQELLATIKDVSVDFSSNSTFQQFQCQVPAALCVVGSQTIFSSEGRGKIQMVGNKDGEKRMAPDNTGIKVVWTKAKTENWHQREQIMCDETTLLAEYVEELSFTSSALDIVLDKDILFEFGKLSSLLPDMPSSSTIPYKGRFPMIFVDVQDIVVFMRVDDYCSLDDTFYLYLRQIEVNPRPEFPLDRVVISSDDFAIVEEKGLLAMPGSTVENIQFAVNLSELSVGSCNWSCTVSKRWICGINSKPFEAQNPALEWNMKKEINTESEAKVVYPLLSPTDVSIIFAPAIYFKNHAIAAHSLEVSLRSKVLCYGNVPQLHLVYKMINSSLRKVGSFQQLSDVYSINKRRRLGLFRRTRKRTISESKRKTPLLLTSPIHFLATGEELSLVVYDCNGKFSVEPFFHFILDQPSIKFEFLGLHQRHSMKVICFDLNLKTYAGKPVRKNVPFLPAEDDFSTSWISSREGMTDKSEFCPLFSMCVTEFMNPDNAETVIEFNRCLKIVLDFPKLAVAANFISKLRKDIRLHSRRRRSSKPESANSVNGDSTLNDILPGLIRRTKISVHQIVVLAQESQISVESSVSSCELTVSADLTSKLAAKIKYQGCTIRLMEKGFESHTLLKPSCGQIDVVGKKDPHNLSVDWIGSFKAPRIFLNFDFYSLEFQLSRSLLRIMSTINNLVEQRTKAKSSASEATSENLVDNCVDTKKIERTQNDLHSGMFTFTSEALNVDEIIKSGTCIFSVGNNECPGSITWRYDQPRAVEHLLFSPLPVGLETPSGTVTVSLEMFDDITMKYMPVKNFPVSELSQTMIKIQNLPGLQPRVKFLVENLMIGKKKGLVVDVDANFGSPEIDLSFESIKTLHDIIADSEIKEDYYFLETNVIDNIFLKRKCSLPNKISLYLCFGEESAEIDTAIIGKQQNICLGDAVYHATIKKCGEIHVNTDTWIKLKAHGSENDFTRTILVDENSHTALEVNGPNGEVLHVGFSVISAPEENSAASLVATRMIFAPLFILKSFLPEPIDVSLSSSAVKGNLLDEKSSAQEFRLPGKGCSNMIYSLHPHLTYHMCVNLPTVSLPPVSINLGLISALTDTHASIESETFIVEDSPWPMRDDANLSSDNQRLTDDCLSVNLSPRWPCLPCILVTLTPSVVLFNSLPFTLIICPGGQDAFQIPSGEEEYTSNLGIFRFGLQLDGSPAIYFRRSLNLVDHVRPQWADEAAEPFEIPLDGNTKFQIQLSGAKNIDVVVHSVCSHGFQRIFVESSVIIENMTSKVLQFETENSKTIANPKLNERDDQSFRICIPSQSDHHVSLNIGDKKIATFSTDECNKGTKSIMLENPPLYHHDWAIIQIEKENDFQRKILIRELTIECPPRYVVYNDSLVTLYITGASTNNHKNIALEPKMTIFYHPSNQSSNENSQLVEPKIKLACGGIVQLIPLALGKYGMRLTDVSLVIEVEEKCRNQRRISISEFRVDSKRANSSKMVIARRGRLTFDSFSFTLSNKGPILSTNLSKLDLQMETSHAETYRLVILLDGGLTVENSKFGTNGLFKYRNVLQINDGSTFQAELVLSNGNWLKSLDLKLPKISISVEDVFVLKMLDELSTLIEMSNVPVNTTKKGSFSNEEQFIFMEHLSIDETEIEVSAKSNYVISLAADKSRITLKKYETGPFSGYSKELVDQLASHYLYQVIRQAGWFLGGLEAFGSPGNFIRGLSAGIVDFITLPVKGIQNGPLGVIRGAADGTKSLVKNVSYSFLSSITNIADSVSTNAELLALDSHTSDSLSSLNLRDPVSSVNGQLKSLGMTLLGSVAGVVQHPINAALEENADSALLKSGKVAFAAGRGLAGLFLQPVGGLSKVIAKTGSSLLASNQSNVRTIPRSFRKRVSPNFIEKALGLKLLTAERCQLLKERKKGWVLVSRHGVCILLDGDSVSFATFTISQIEVRHSSKNGKSIISLSTSGLVRATSRVQDYLNHHTIHDNVPENEQQFSAEKETSGNLTDKIELEISESSIENFIASINILKAQAASLGFHVL</sequence>
<dbReference type="InterPro" id="IPR039782">
    <property type="entry name" value="VPS13B"/>
</dbReference>
<keyword evidence="2" id="KW-1185">Reference proteome</keyword>
<dbReference type="EMBL" id="OU015567">
    <property type="protein sequence ID" value="CAG5112421.1"/>
    <property type="molecule type" value="Genomic_DNA"/>
</dbReference>
<dbReference type="PANTHER" id="PTHR12517">
    <property type="entry name" value="VACUOLAR PROTEIN SORTING-ASSOCIATED PROTEIN 13B"/>
    <property type="match status" value="1"/>
</dbReference>
<proteinExistence type="predicted"/>
<dbReference type="PANTHER" id="PTHR12517:SF0">
    <property type="entry name" value="INTERMEMBRANE LIPID TRANSFER PROTEIN VPS13B"/>
    <property type="match status" value="1"/>
</dbReference>
<reference evidence="1 2" key="1">
    <citation type="submission" date="2021-04" db="EMBL/GenBank/DDBJ databases">
        <authorList>
            <person name="Bliznina A."/>
        </authorList>
    </citation>
    <scope>NUCLEOTIDE SEQUENCE [LARGE SCALE GENOMIC DNA]</scope>
</reference>
<gene>
    <name evidence="1" type="ORF">OKIOD_LOCUS15403</name>
</gene>
<dbReference type="Proteomes" id="UP001158576">
    <property type="component" value="Chromosome 2"/>
</dbReference>
<name>A0ABN7T4B2_OIKDI</name>
<organism evidence="1 2">
    <name type="scientific">Oikopleura dioica</name>
    <name type="common">Tunicate</name>
    <dbReference type="NCBI Taxonomy" id="34765"/>
    <lineage>
        <taxon>Eukaryota</taxon>
        <taxon>Metazoa</taxon>
        <taxon>Chordata</taxon>
        <taxon>Tunicata</taxon>
        <taxon>Appendicularia</taxon>
        <taxon>Copelata</taxon>
        <taxon>Oikopleuridae</taxon>
        <taxon>Oikopleura</taxon>
    </lineage>
</organism>
<evidence type="ECO:0000313" key="1">
    <source>
        <dbReference type="EMBL" id="CAG5112421.1"/>
    </source>
</evidence>
<accession>A0ABN7T4B2</accession>
<evidence type="ECO:0000313" key="2">
    <source>
        <dbReference type="Proteomes" id="UP001158576"/>
    </source>
</evidence>